<dbReference type="AlphaFoldDB" id="A0A9P9J7L7"/>
<keyword evidence="3" id="KW-1185">Reference proteome</keyword>
<protein>
    <recommendedName>
        <fullName evidence="4">Secreted protein</fullName>
    </recommendedName>
</protein>
<dbReference type="Proteomes" id="UP000738349">
    <property type="component" value="Unassembled WGS sequence"/>
</dbReference>
<evidence type="ECO:0008006" key="4">
    <source>
        <dbReference type="Google" id="ProtNLM"/>
    </source>
</evidence>
<organism evidence="2 3">
    <name type="scientific">Dactylonectria macrodidyma</name>
    <dbReference type="NCBI Taxonomy" id="307937"/>
    <lineage>
        <taxon>Eukaryota</taxon>
        <taxon>Fungi</taxon>
        <taxon>Dikarya</taxon>
        <taxon>Ascomycota</taxon>
        <taxon>Pezizomycotina</taxon>
        <taxon>Sordariomycetes</taxon>
        <taxon>Hypocreomycetidae</taxon>
        <taxon>Hypocreales</taxon>
        <taxon>Nectriaceae</taxon>
        <taxon>Dactylonectria</taxon>
    </lineage>
</organism>
<name>A0A9P9J7L7_9HYPO</name>
<reference evidence="2" key="1">
    <citation type="journal article" date="2021" name="Nat. Commun.">
        <title>Genetic determinants of endophytism in the Arabidopsis root mycobiome.</title>
        <authorList>
            <person name="Mesny F."/>
            <person name="Miyauchi S."/>
            <person name="Thiergart T."/>
            <person name="Pickel B."/>
            <person name="Atanasova L."/>
            <person name="Karlsson M."/>
            <person name="Huettel B."/>
            <person name="Barry K.W."/>
            <person name="Haridas S."/>
            <person name="Chen C."/>
            <person name="Bauer D."/>
            <person name="Andreopoulos W."/>
            <person name="Pangilinan J."/>
            <person name="LaButti K."/>
            <person name="Riley R."/>
            <person name="Lipzen A."/>
            <person name="Clum A."/>
            <person name="Drula E."/>
            <person name="Henrissat B."/>
            <person name="Kohler A."/>
            <person name="Grigoriev I.V."/>
            <person name="Martin F.M."/>
            <person name="Hacquard S."/>
        </authorList>
    </citation>
    <scope>NUCLEOTIDE SEQUENCE</scope>
    <source>
        <strain evidence="2">MPI-CAGE-AT-0147</strain>
    </source>
</reference>
<comment type="caution">
    <text evidence="2">The sequence shown here is derived from an EMBL/GenBank/DDBJ whole genome shotgun (WGS) entry which is preliminary data.</text>
</comment>
<proteinExistence type="predicted"/>
<evidence type="ECO:0000313" key="3">
    <source>
        <dbReference type="Proteomes" id="UP000738349"/>
    </source>
</evidence>
<accession>A0A9P9J7L7</accession>
<evidence type="ECO:0000313" key="2">
    <source>
        <dbReference type="EMBL" id="KAH7146269.1"/>
    </source>
</evidence>
<gene>
    <name evidence="2" type="ORF">EDB81DRAFT_794761</name>
</gene>
<sequence length="72" mass="8033">MALPSLPLLLLLRISASIDSSFERSRSCRALGGLCALLQFSRRVSDFAGGLHHPARSPRRRKRVVLLHHDLC</sequence>
<feature type="chain" id="PRO_5040289221" description="Secreted protein" evidence="1">
    <location>
        <begin position="18"/>
        <end position="72"/>
    </location>
</feature>
<evidence type="ECO:0000256" key="1">
    <source>
        <dbReference type="SAM" id="SignalP"/>
    </source>
</evidence>
<feature type="signal peptide" evidence="1">
    <location>
        <begin position="1"/>
        <end position="17"/>
    </location>
</feature>
<keyword evidence="1" id="KW-0732">Signal</keyword>
<dbReference type="EMBL" id="JAGMUV010000008">
    <property type="protein sequence ID" value="KAH7146269.1"/>
    <property type="molecule type" value="Genomic_DNA"/>
</dbReference>